<feature type="compositionally biased region" description="Low complexity" evidence="1">
    <location>
        <begin position="52"/>
        <end position="71"/>
    </location>
</feature>
<proteinExistence type="predicted"/>
<feature type="compositionally biased region" description="Polar residues" evidence="1">
    <location>
        <begin position="151"/>
        <end position="162"/>
    </location>
</feature>
<dbReference type="AlphaFoldDB" id="A0AAV2HXW5"/>
<evidence type="ECO:0000313" key="3">
    <source>
        <dbReference type="Proteomes" id="UP001497497"/>
    </source>
</evidence>
<evidence type="ECO:0000256" key="1">
    <source>
        <dbReference type="SAM" id="MobiDB-lite"/>
    </source>
</evidence>
<evidence type="ECO:0000313" key="2">
    <source>
        <dbReference type="EMBL" id="CAL1538454.1"/>
    </source>
</evidence>
<gene>
    <name evidence="2" type="ORF">GSLYS_00012275001</name>
</gene>
<feature type="compositionally biased region" description="Low complexity" evidence="1">
    <location>
        <begin position="164"/>
        <end position="178"/>
    </location>
</feature>
<dbReference type="Proteomes" id="UP001497497">
    <property type="component" value="Unassembled WGS sequence"/>
</dbReference>
<organism evidence="2 3">
    <name type="scientific">Lymnaea stagnalis</name>
    <name type="common">Great pond snail</name>
    <name type="synonym">Helix stagnalis</name>
    <dbReference type="NCBI Taxonomy" id="6523"/>
    <lineage>
        <taxon>Eukaryota</taxon>
        <taxon>Metazoa</taxon>
        <taxon>Spiralia</taxon>
        <taxon>Lophotrochozoa</taxon>
        <taxon>Mollusca</taxon>
        <taxon>Gastropoda</taxon>
        <taxon>Heterobranchia</taxon>
        <taxon>Euthyneura</taxon>
        <taxon>Panpulmonata</taxon>
        <taxon>Hygrophila</taxon>
        <taxon>Lymnaeoidea</taxon>
        <taxon>Lymnaeidae</taxon>
        <taxon>Lymnaea</taxon>
    </lineage>
</organism>
<sequence length="575" mass="61858">MSQLVGYTRKILASAISSIADELEQTVLDFNEAIHVLSSQQSTKQDGRLRSESTTTAATASIASPSQTSTAIEPTSAVNEQKPVHPSRSVQPRHVCRDVTGRSHNIATTRQPEAVGFSPILNVRLSRSSPLLSADTSHHLAFHEKRKKSSPTRQCASKSPSLDSAVSTSMSASMSTSSPCLVHIPATARDDHKPAPDGARHGVPISGSPVSEVITRGTSSVEADEAGVACTRIQPSNVLNRIGQKRPGKVVRSQCLTQHGHHPEATLNQFNAGWSSFKVDTGTQTETETSGALVLTSSHEAALTRWFSLRPFTQVLSFAFSQFANIVLMFSEEPQSVDSTGSRSHRRQLSITLDNATNNPATYPHANATESYSAITLAVSKEASSLESPMLTSAYSCESFEIIESSSGGRTSCSPQDVDSPSDKSFLSRLYSDTNATQTEASGCRLAEFNRCQDTESLTASAEFFQFNFKDLVSNRQFNKLNPMGGVRISCPEFPDENSESEVETTPTTMDVPNIGAEGAHGYPDAAKKSGLCAVNEDIDSNDDDNDDDDDDGSASFTVLSENGDEEFIVLEMNK</sequence>
<feature type="region of interest" description="Disordered" evidence="1">
    <location>
        <begin position="534"/>
        <end position="563"/>
    </location>
</feature>
<feature type="compositionally biased region" description="Acidic residues" evidence="1">
    <location>
        <begin position="537"/>
        <end position="553"/>
    </location>
</feature>
<comment type="caution">
    <text evidence="2">The sequence shown here is derived from an EMBL/GenBank/DDBJ whole genome shotgun (WGS) entry which is preliminary data.</text>
</comment>
<feature type="compositionally biased region" description="Basic and acidic residues" evidence="1">
    <location>
        <begin position="188"/>
        <end position="200"/>
    </location>
</feature>
<dbReference type="EMBL" id="CAXITT010000299">
    <property type="protein sequence ID" value="CAL1538454.1"/>
    <property type="molecule type" value="Genomic_DNA"/>
</dbReference>
<feature type="region of interest" description="Disordered" evidence="1">
    <location>
        <begin position="137"/>
        <end position="211"/>
    </location>
</feature>
<keyword evidence="3" id="KW-1185">Reference proteome</keyword>
<protein>
    <submittedName>
        <fullName evidence="2">Uncharacterized protein</fullName>
    </submittedName>
</protein>
<accession>A0AAV2HXW5</accession>
<reference evidence="2 3" key="1">
    <citation type="submission" date="2024-04" db="EMBL/GenBank/DDBJ databases">
        <authorList>
            <consortium name="Genoscope - CEA"/>
            <person name="William W."/>
        </authorList>
    </citation>
    <scope>NUCLEOTIDE SEQUENCE [LARGE SCALE GENOMIC DNA]</scope>
</reference>
<feature type="region of interest" description="Disordered" evidence="1">
    <location>
        <begin position="39"/>
        <end position="98"/>
    </location>
</feature>
<name>A0AAV2HXW5_LYMST</name>